<protein>
    <submittedName>
        <fullName evidence="5">BTB/POZ domain-containing protein</fullName>
    </submittedName>
</protein>
<feature type="domain" description="BTB" evidence="4">
    <location>
        <begin position="103"/>
        <end position="173"/>
    </location>
</feature>
<organism evidence="5 6">
    <name type="scientific">Canna indica</name>
    <name type="common">Indian-shot</name>
    <dbReference type="NCBI Taxonomy" id="4628"/>
    <lineage>
        <taxon>Eukaryota</taxon>
        <taxon>Viridiplantae</taxon>
        <taxon>Streptophyta</taxon>
        <taxon>Embryophyta</taxon>
        <taxon>Tracheophyta</taxon>
        <taxon>Spermatophyta</taxon>
        <taxon>Magnoliopsida</taxon>
        <taxon>Liliopsida</taxon>
        <taxon>Zingiberales</taxon>
        <taxon>Cannaceae</taxon>
        <taxon>Canna</taxon>
    </lineage>
</organism>
<dbReference type="EMBL" id="CP136897">
    <property type="protein sequence ID" value="WOL16617.1"/>
    <property type="molecule type" value="Genomic_DNA"/>
</dbReference>
<dbReference type="SMART" id="SM00225">
    <property type="entry name" value="BTB"/>
    <property type="match status" value="1"/>
</dbReference>
<dbReference type="InterPro" id="IPR044784">
    <property type="entry name" value="At1g01640-like"/>
</dbReference>
<comment type="function">
    <text evidence="1">May act as a substrate-specific adapter of an E3 ubiquitin-protein ligase complex (CUL3-RBX1-BTB) which mediates the ubiquitination and subsequent proteasomal degradation of target proteins.</text>
</comment>
<accession>A0AAQ3KWY7</accession>
<evidence type="ECO:0000256" key="3">
    <source>
        <dbReference type="SAM" id="Coils"/>
    </source>
</evidence>
<dbReference type="Pfam" id="PF00651">
    <property type="entry name" value="BTB"/>
    <property type="match status" value="1"/>
</dbReference>
<dbReference type="SUPFAM" id="SSF54695">
    <property type="entry name" value="POZ domain"/>
    <property type="match status" value="1"/>
</dbReference>
<dbReference type="Gene3D" id="3.30.710.10">
    <property type="entry name" value="Potassium Channel Kv1.1, Chain A"/>
    <property type="match status" value="1"/>
</dbReference>
<proteinExistence type="predicted"/>
<evidence type="ECO:0000256" key="2">
    <source>
        <dbReference type="ARBA" id="ARBA00004906"/>
    </source>
</evidence>
<dbReference type="Gene3D" id="1.25.40.420">
    <property type="match status" value="1"/>
</dbReference>
<evidence type="ECO:0000313" key="5">
    <source>
        <dbReference type="EMBL" id="WOL16617.1"/>
    </source>
</evidence>
<evidence type="ECO:0000256" key="1">
    <source>
        <dbReference type="ARBA" id="ARBA00002668"/>
    </source>
</evidence>
<dbReference type="PROSITE" id="PS50097">
    <property type="entry name" value="BTB"/>
    <property type="match status" value="1"/>
</dbReference>
<keyword evidence="3" id="KW-0175">Coiled coil</keyword>
<dbReference type="Proteomes" id="UP001327560">
    <property type="component" value="Chromosome 8"/>
</dbReference>
<gene>
    <name evidence="5" type="ORF">Cni_G25405</name>
</gene>
<evidence type="ECO:0000313" key="6">
    <source>
        <dbReference type="Proteomes" id="UP001327560"/>
    </source>
</evidence>
<sequence>MDCCICSPMVSVYRPPRNTICASCYQGARSMIAFLNELDGDGNGDGVVICSSADAYHGSKPMATKGILHAFKRMKEMEEKEKEMKEKMSFLDGLAALREGIHTDILVKPGSGPPIPAHRALLAAKSEIFKTMLLSDDCKAAPTEDTISLVELSHDELKYLLEFLYSGSLPAAAAEKQACAYSLLIASDKYDIPFLRKQCEKRILAALQPSNALDVLEVSEVCSNAQLKEEAMDVIVKHAEDVVFSARYEEFARKNSHLCVEITRAFLSKMTAEKAERRAMSPCETS</sequence>
<dbReference type="InterPro" id="IPR011333">
    <property type="entry name" value="SKP1/BTB/POZ_sf"/>
</dbReference>
<comment type="pathway">
    <text evidence="2">Protein modification; protein ubiquitination.</text>
</comment>
<keyword evidence="6" id="KW-1185">Reference proteome</keyword>
<evidence type="ECO:0000259" key="4">
    <source>
        <dbReference type="PROSITE" id="PS50097"/>
    </source>
</evidence>
<dbReference type="CDD" id="cd18186">
    <property type="entry name" value="BTB_POZ_ZBTB_KLHL-like"/>
    <property type="match status" value="1"/>
</dbReference>
<reference evidence="5 6" key="1">
    <citation type="submission" date="2023-10" db="EMBL/GenBank/DDBJ databases">
        <title>Chromosome-scale genome assembly provides insights into flower coloration mechanisms of Canna indica.</title>
        <authorList>
            <person name="Li C."/>
        </authorList>
    </citation>
    <scope>NUCLEOTIDE SEQUENCE [LARGE SCALE GENOMIC DNA]</scope>
    <source>
        <tissue evidence="5">Flower</tissue>
    </source>
</reference>
<name>A0AAQ3KWY7_9LILI</name>
<dbReference type="AlphaFoldDB" id="A0AAQ3KWY7"/>
<dbReference type="InterPro" id="IPR000210">
    <property type="entry name" value="BTB/POZ_dom"/>
</dbReference>
<dbReference type="PANTHER" id="PTHR47274:SF1">
    <property type="entry name" value="BTB_POZ DOMAIN CONTAINING PROTEIN, EXPRESSED"/>
    <property type="match status" value="1"/>
</dbReference>
<dbReference type="PANTHER" id="PTHR47274">
    <property type="entry name" value="BTB/POZ DOMAIN CONTAINING PROTEIN, EXPRESSED-RELATED"/>
    <property type="match status" value="1"/>
</dbReference>
<feature type="coiled-coil region" evidence="3">
    <location>
        <begin position="67"/>
        <end position="94"/>
    </location>
</feature>